<sequence>MQLQQLQERLAKTEAQLALNNTPRSTPSGRPQSRSETTEPAISSRWPSMPDPVTSNASSGTMSRRSSQYQLPTTATSQASLVSASGHPATSNPMDLDKPRRMSAVVDMSTNGSSLLDIDLFTSFNDGADSNMAFDWTNQPPLSALEPLDNLLLNRLSPQSLSHSDPDEDISPAELSALHNHYFESIYFSFPFLNRDRFLEESAGASSPAVSALIYAVALAGCAHSPKHPNRQATCYSLARNYAEKCERDGGLNDLNFLQALLFIGRFEAMDRKLERSWLTLGRAAMLCRLLRLPQMDQVDEGDGFQDDAGQSGPPMCLPRTDDPVLLEERRRTFWGLYILQSYVKTRTGWQCQLGDVNVQTDASIRSLAAGQLTRCPELPNIPAIPRPAAIRSGAAKDAILVRTLRCFDHGQERATAGFWDGYCALVKTTDELFGMLKRHLNATSIREDPMAFSLYLNLRATEIFSHESAITRSEEQGLPPLMTAESQRRATAAAFQISSAVRLNVPSPWKADNDIFMLQALFIGWPLTMALKALYRELVQGGSRETVNGVVASSRLLFAFLDHIEESGGHWHQRVAHVETKLQEWDEKNGFDSLALISLSSSSRLTNANKIQQTSDLVWDFFSDEHNHHATVVDESTLQVFLTSDKLCSHRLSGAQDYLDDHGTKLDLVPRVRNLATVISMPELDQAAFWAALWLMPTKDLQELHDNLRPPTSERDQARLRRQLVLAVPQIPRLVRIFRGQDPDTLTKDDNNAPKTYNAGDKQNRREADLALERDKHKCVITDTLHPQVCHIFPFASLKYRYQKVLPLCLEGMTKIWGSERVDTLSEKLWVYGPNDNTAIDTVTNMICLSPQLHDWWSRGYFALEPIRFWSEPLPDSTPDKPDRPDRAAKKRKIPEKWSIQIRFHWLRKTDVPMLTSKVKFSDDPITMMQEPAGEGLVRAFNATTCRQVENGQIFTMTADSRDRLPDYDILLLQWDLLRMWRLAGGADPTVYPLDDDFLDSSDEEVQVTGDDGIQETARGDGQKDVHRDSTTR</sequence>
<dbReference type="PANTHER" id="PTHR47338:SF10">
    <property type="entry name" value="TRANSCRIPTION FACTOR DOMAIN-CONTAINING PROTEIN-RELATED"/>
    <property type="match status" value="1"/>
</dbReference>
<keyword evidence="10" id="KW-1185">Reference proteome</keyword>
<dbReference type="InterPro" id="IPR003615">
    <property type="entry name" value="HNH_nuc"/>
</dbReference>
<evidence type="ECO:0000313" key="9">
    <source>
        <dbReference type="EMBL" id="OBR10625.1"/>
    </source>
</evidence>
<dbReference type="GO" id="GO:0006351">
    <property type="term" value="P:DNA-templated transcription"/>
    <property type="evidence" value="ECO:0007669"/>
    <property type="project" value="InterPro"/>
</dbReference>
<dbReference type="GeneID" id="28865399"/>
<protein>
    <submittedName>
        <fullName evidence="9">Tat pathway signal sequence</fullName>
    </submittedName>
</protein>
<accession>A0A1B7YF57</accession>
<organism evidence="9 10">
    <name type="scientific">Colletotrichum higginsianum (strain IMI 349063)</name>
    <name type="common">Crucifer anthracnose fungus</name>
    <dbReference type="NCBI Taxonomy" id="759273"/>
    <lineage>
        <taxon>Eukaryota</taxon>
        <taxon>Fungi</taxon>
        <taxon>Dikarya</taxon>
        <taxon>Ascomycota</taxon>
        <taxon>Pezizomycotina</taxon>
        <taxon>Sordariomycetes</taxon>
        <taxon>Hypocreomycetidae</taxon>
        <taxon>Glomerellales</taxon>
        <taxon>Glomerellaceae</taxon>
        <taxon>Colletotrichum</taxon>
        <taxon>Colletotrichum destructivum species complex</taxon>
    </lineage>
</organism>
<keyword evidence="5" id="KW-0539">Nucleus</keyword>
<keyword evidence="2" id="KW-0479">Metal-binding</keyword>
<dbReference type="InterPro" id="IPR050815">
    <property type="entry name" value="TF_fung"/>
</dbReference>
<evidence type="ECO:0000256" key="5">
    <source>
        <dbReference type="ARBA" id="ARBA00023242"/>
    </source>
</evidence>
<dbReference type="Proteomes" id="UP000092177">
    <property type="component" value="Chromosome 4"/>
</dbReference>
<name>A0A1B7YF57_COLHI</name>
<feature type="region of interest" description="Disordered" evidence="6">
    <location>
        <begin position="1005"/>
        <end position="1034"/>
    </location>
</feature>
<keyword evidence="4" id="KW-0804">Transcription</keyword>
<evidence type="ECO:0000256" key="4">
    <source>
        <dbReference type="ARBA" id="ARBA00023163"/>
    </source>
</evidence>
<feature type="compositionally biased region" description="Polar residues" evidence="6">
    <location>
        <begin position="18"/>
        <end position="41"/>
    </location>
</feature>
<comment type="caution">
    <text evidence="9">The sequence shown here is derived from an EMBL/GenBank/DDBJ whole genome shotgun (WGS) entry which is preliminary data.</text>
</comment>
<dbReference type="GO" id="GO:0008270">
    <property type="term" value="F:zinc ion binding"/>
    <property type="evidence" value="ECO:0007669"/>
    <property type="project" value="InterPro"/>
</dbReference>
<feature type="compositionally biased region" description="Polar residues" evidence="6">
    <location>
        <begin position="53"/>
        <end position="93"/>
    </location>
</feature>
<evidence type="ECO:0000256" key="2">
    <source>
        <dbReference type="ARBA" id="ARBA00022723"/>
    </source>
</evidence>
<evidence type="ECO:0000256" key="6">
    <source>
        <dbReference type="SAM" id="MobiDB-lite"/>
    </source>
</evidence>
<feature type="region of interest" description="Disordered" evidence="6">
    <location>
        <begin position="1"/>
        <end position="98"/>
    </location>
</feature>
<dbReference type="RefSeq" id="XP_018159142.1">
    <property type="nucleotide sequence ID" value="XM_018301292.1"/>
</dbReference>
<proteinExistence type="predicted"/>
<evidence type="ECO:0000256" key="1">
    <source>
        <dbReference type="ARBA" id="ARBA00004123"/>
    </source>
</evidence>
<dbReference type="Pfam" id="PF13391">
    <property type="entry name" value="HNH_2"/>
    <property type="match status" value="1"/>
</dbReference>
<feature type="domain" description="Xylanolytic transcriptional activator regulatory" evidence="7">
    <location>
        <begin position="180"/>
        <end position="351"/>
    </location>
</feature>
<evidence type="ECO:0000256" key="3">
    <source>
        <dbReference type="ARBA" id="ARBA00023015"/>
    </source>
</evidence>
<dbReference type="Pfam" id="PF04082">
    <property type="entry name" value="Fungal_trans"/>
    <property type="match status" value="1"/>
</dbReference>
<keyword evidence="3" id="KW-0805">Transcription regulation</keyword>
<evidence type="ECO:0000259" key="7">
    <source>
        <dbReference type="Pfam" id="PF04082"/>
    </source>
</evidence>
<reference evidence="10" key="1">
    <citation type="journal article" date="2017" name="BMC Genomics">
        <title>Gapless genome assembly of Colletotrichum higginsianum reveals chromosome structure and association of transposable elements with secondary metabolite gene clusters.</title>
        <authorList>
            <person name="Dallery J.-F."/>
            <person name="Lapalu N."/>
            <person name="Zampounis A."/>
            <person name="Pigne S."/>
            <person name="Luyten I."/>
            <person name="Amselem J."/>
            <person name="Wittenberg A.H.J."/>
            <person name="Zhou S."/>
            <person name="de Queiroz M.V."/>
            <person name="Robin G.P."/>
            <person name="Auger A."/>
            <person name="Hainaut M."/>
            <person name="Henrissat B."/>
            <person name="Kim K.-T."/>
            <person name="Lee Y.-H."/>
            <person name="Lespinet O."/>
            <person name="Schwartz D.C."/>
            <person name="Thon M.R."/>
            <person name="O'Connell R.J."/>
        </authorList>
    </citation>
    <scope>NUCLEOTIDE SEQUENCE [LARGE SCALE GENOMIC DNA]</scope>
    <source>
        <strain evidence="10">IMI 349063</strain>
    </source>
</reference>
<dbReference type="KEGG" id="chig:CH63R_06317"/>
<feature type="compositionally biased region" description="Basic and acidic residues" evidence="6">
    <location>
        <begin position="1019"/>
        <end position="1034"/>
    </location>
</feature>
<dbReference type="GO" id="GO:0003677">
    <property type="term" value="F:DNA binding"/>
    <property type="evidence" value="ECO:0007669"/>
    <property type="project" value="InterPro"/>
</dbReference>
<dbReference type="AlphaFoldDB" id="A0A1B7YF57"/>
<feature type="domain" description="HNH nuclease" evidence="8">
    <location>
        <begin position="780"/>
        <end position="865"/>
    </location>
</feature>
<dbReference type="OrthoDB" id="4356994at2759"/>
<dbReference type="GO" id="GO:0000981">
    <property type="term" value="F:DNA-binding transcription factor activity, RNA polymerase II-specific"/>
    <property type="evidence" value="ECO:0007669"/>
    <property type="project" value="InterPro"/>
</dbReference>
<dbReference type="PANTHER" id="PTHR47338">
    <property type="entry name" value="ZN(II)2CYS6 TRANSCRIPTION FACTOR (EUROFUNG)-RELATED"/>
    <property type="match status" value="1"/>
</dbReference>
<comment type="subcellular location">
    <subcellularLocation>
        <location evidence="1">Nucleus</location>
    </subcellularLocation>
</comment>
<gene>
    <name evidence="9" type="ORF">CH63R_06317</name>
</gene>
<dbReference type="VEuPathDB" id="FungiDB:CH63R_06317"/>
<evidence type="ECO:0000259" key="8">
    <source>
        <dbReference type="Pfam" id="PF13391"/>
    </source>
</evidence>
<evidence type="ECO:0000313" key="10">
    <source>
        <dbReference type="Proteomes" id="UP000092177"/>
    </source>
</evidence>
<dbReference type="CDD" id="cd12148">
    <property type="entry name" value="fungal_TF_MHR"/>
    <property type="match status" value="1"/>
</dbReference>
<dbReference type="EMBL" id="LTAN01000004">
    <property type="protein sequence ID" value="OBR10625.1"/>
    <property type="molecule type" value="Genomic_DNA"/>
</dbReference>
<feature type="region of interest" description="Disordered" evidence="6">
    <location>
        <begin position="746"/>
        <end position="765"/>
    </location>
</feature>
<dbReference type="InterPro" id="IPR007219">
    <property type="entry name" value="XnlR_reg_dom"/>
</dbReference>
<dbReference type="GO" id="GO:0005634">
    <property type="term" value="C:nucleus"/>
    <property type="evidence" value="ECO:0007669"/>
    <property type="project" value="UniProtKB-SubCell"/>
</dbReference>